<dbReference type="PIRSF" id="PIRSF002808">
    <property type="entry name" value="Hexose_phosphate_transp"/>
    <property type="match status" value="1"/>
</dbReference>
<evidence type="ECO:0000256" key="2">
    <source>
        <dbReference type="ARBA" id="ARBA00022448"/>
    </source>
</evidence>
<feature type="transmembrane region" description="Helical" evidence="7">
    <location>
        <begin position="354"/>
        <end position="377"/>
    </location>
</feature>
<evidence type="ECO:0000256" key="7">
    <source>
        <dbReference type="SAM" id="Phobius"/>
    </source>
</evidence>
<comment type="subcellular location">
    <subcellularLocation>
        <location evidence="1">Cell membrane</location>
        <topology evidence="1">Multi-pass membrane protein</topology>
    </subcellularLocation>
</comment>
<dbReference type="InterPro" id="IPR020846">
    <property type="entry name" value="MFS_dom"/>
</dbReference>
<keyword evidence="6 7" id="KW-0472">Membrane</keyword>
<feature type="transmembrane region" description="Helical" evidence="7">
    <location>
        <begin position="61"/>
        <end position="82"/>
    </location>
</feature>
<keyword evidence="3" id="KW-1003">Cell membrane</keyword>
<evidence type="ECO:0000256" key="4">
    <source>
        <dbReference type="ARBA" id="ARBA00022692"/>
    </source>
</evidence>
<dbReference type="AlphaFoldDB" id="A0A1I4I481"/>
<keyword evidence="2" id="KW-0813">Transport</keyword>
<accession>A0A1I4I481</accession>
<dbReference type="InterPro" id="IPR000849">
    <property type="entry name" value="Sugar_P_transporter"/>
</dbReference>
<dbReference type="GO" id="GO:0022857">
    <property type="term" value="F:transmembrane transporter activity"/>
    <property type="evidence" value="ECO:0007669"/>
    <property type="project" value="InterPro"/>
</dbReference>
<feature type="transmembrane region" description="Helical" evidence="7">
    <location>
        <begin position="331"/>
        <end position="348"/>
    </location>
</feature>
<dbReference type="Pfam" id="PF07690">
    <property type="entry name" value="MFS_1"/>
    <property type="match status" value="1"/>
</dbReference>
<feature type="transmembrane region" description="Helical" evidence="7">
    <location>
        <begin position="262"/>
        <end position="283"/>
    </location>
</feature>
<dbReference type="CDD" id="cd17319">
    <property type="entry name" value="MFS_ExuT_GudP_like"/>
    <property type="match status" value="1"/>
</dbReference>
<feature type="domain" description="Major facilitator superfamily (MFS) profile" evidence="8">
    <location>
        <begin position="25"/>
        <end position="444"/>
    </location>
</feature>
<feature type="transmembrane region" description="Helical" evidence="7">
    <location>
        <begin position="180"/>
        <end position="199"/>
    </location>
</feature>
<feature type="transmembrane region" description="Helical" evidence="7">
    <location>
        <begin position="295"/>
        <end position="319"/>
    </location>
</feature>
<protein>
    <submittedName>
        <fullName evidence="9">Sugar phosphate permease</fullName>
    </submittedName>
</protein>
<dbReference type="InterPro" id="IPR036259">
    <property type="entry name" value="MFS_trans_sf"/>
</dbReference>
<feature type="transmembrane region" description="Helical" evidence="7">
    <location>
        <begin position="418"/>
        <end position="440"/>
    </location>
</feature>
<keyword evidence="10" id="KW-1185">Reference proteome</keyword>
<gene>
    <name evidence="9" type="ORF">SAMN04490355_1006129</name>
</gene>
<sequence>MTLAEKNTTAAKVTMGKMTNYRWWVMLFIFIIYTVANADRANIGFALPYIREEFAMSNTEAGALISLFFIGYSLGQIPSGFLTSRFGIRKMFTAGMFLTSAFTGMMGVVDSAFHLKILRTMVGLAESPVVIGCTATINNWFPAKEKGTATGIFLAGSKVGPLVVPPLCAWIIMTFGWREIFLFFMIPGVLLSIFWYLMVRSQPGESKFVSASELQYIQTEETAVAKVERKKEYNLWWLDKIVRAKKVVPLNTSKQVFRSWDIYGAALGYFFIIGISSIMMSWLPTYLVTIKKFAIMKTAFVAASPFAGTVVGNFLGGWLSDKYLNKRRKPLMMVTAFSASLMMYSLVHAPNDPILLAMLLFITGVFFSLGYSAFACYPMGRVDKEQYPIAWGIVNTGGQLGGACFPLIVGIILDKFSWNAVFASMAVGSMICLLIVSTIIEPVEDPLERPRI</sequence>
<dbReference type="STRING" id="1123291.SAMN04490355_1006129"/>
<dbReference type="Gene3D" id="1.20.1250.20">
    <property type="entry name" value="MFS general substrate transporter like domains"/>
    <property type="match status" value="2"/>
</dbReference>
<dbReference type="PANTHER" id="PTHR11662">
    <property type="entry name" value="SOLUTE CARRIER FAMILY 17"/>
    <property type="match status" value="1"/>
</dbReference>
<name>A0A1I4I481_9FIRM</name>
<dbReference type="InterPro" id="IPR011701">
    <property type="entry name" value="MFS"/>
</dbReference>
<evidence type="ECO:0000256" key="1">
    <source>
        <dbReference type="ARBA" id="ARBA00004651"/>
    </source>
</evidence>
<feature type="transmembrane region" description="Helical" evidence="7">
    <location>
        <begin position="94"/>
        <end position="115"/>
    </location>
</feature>
<feature type="transmembrane region" description="Helical" evidence="7">
    <location>
        <begin position="153"/>
        <end position="174"/>
    </location>
</feature>
<keyword evidence="4 7" id="KW-0812">Transmembrane</keyword>
<organism evidence="9 10">
    <name type="scientific">Pelosinus propionicus DSM 13327</name>
    <dbReference type="NCBI Taxonomy" id="1123291"/>
    <lineage>
        <taxon>Bacteria</taxon>
        <taxon>Bacillati</taxon>
        <taxon>Bacillota</taxon>
        <taxon>Negativicutes</taxon>
        <taxon>Selenomonadales</taxon>
        <taxon>Sporomusaceae</taxon>
        <taxon>Pelosinus</taxon>
    </lineage>
</organism>
<evidence type="ECO:0000313" key="10">
    <source>
        <dbReference type="Proteomes" id="UP000199520"/>
    </source>
</evidence>
<evidence type="ECO:0000256" key="6">
    <source>
        <dbReference type="ARBA" id="ARBA00023136"/>
    </source>
</evidence>
<dbReference type="PANTHER" id="PTHR11662:SF399">
    <property type="entry name" value="FI19708P1-RELATED"/>
    <property type="match status" value="1"/>
</dbReference>
<dbReference type="EMBL" id="FOTS01000006">
    <property type="protein sequence ID" value="SFL49278.1"/>
    <property type="molecule type" value="Genomic_DNA"/>
</dbReference>
<dbReference type="SUPFAM" id="SSF103473">
    <property type="entry name" value="MFS general substrate transporter"/>
    <property type="match status" value="1"/>
</dbReference>
<dbReference type="PROSITE" id="PS50850">
    <property type="entry name" value="MFS"/>
    <property type="match status" value="1"/>
</dbReference>
<dbReference type="RefSeq" id="WP_090933465.1">
    <property type="nucleotide sequence ID" value="NZ_FOTS01000006.1"/>
</dbReference>
<evidence type="ECO:0000256" key="5">
    <source>
        <dbReference type="ARBA" id="ARBA00022989"/>
    </source>
</evidence>
<reference evidence="10" key="1">
    <citation type="submission" date="2016-10" db="EMBL/GenBank/DDBJ databases">
        <authorList>
            <person name="Varghese N."/>
            <person name="Submissions S."/>
        </authorList>
    </citation>
    <scope>NUCLEOTIDE SEQUENCE [LARGE SCALE GENOMIC DNA]</scope>
    <source>
        <strain evidence="10">DSM 13327</strain>
    </source>
</reference>
<dbReference type="Proteomes" id="UP000199520">
    <property type="component" value="Unassembled WGS sequence"/>
</dbReference>
<feature type="transmembrane region" description="Helical" evidence="7">
    <location>
        <begin position="21"/>
        <end position="41"/>
    </location>
</feature>
<evidence type="ECO:0000259" key="8">
    <source>
        <dbReference type="PROSITE" id="PS50850"/>
    </source>
</evidence>
<dbReference type="InterPro" id="IPR050382">
    <property type="entry name" value="MFS_Na/Anion_cotransporter"/>
</dbReference>
<dbReference type="GO" id="GO:0005886">
    <property type="term" value="C:plasma membrane"/>
    <property type="evidence" value="ECO:0007669"/>
    <property type="project" value="UniProtKB-SubCell"/>
</dbReference>
<keyword evidence="5 7" id="KW-1133">Transmembrane helix</keyword>
<feature type="transmembrane region" description="Helical" evidence="7">
    <location>
        <begin position="389"/>
        <end position="412"/>
    </location>
</feature>
<proteinExistence type="predicted"/>
<evidence type="ECO:0000256" key="3">
    <source>
        <dbReference type="ARBA" id="ARBA00022475"/>
    </source>
</evidence>
<evidence type="ECO:0000313" key="9">
    <source>
        <dbReference type="EMBL" id="SFL49278.1"/>
    </source>
</evidence>
<dbReference type="OrthoDB" id="105228at2"/>